<keyword evidence="13" id="KW-1185">Reference proteome</keyword>
<accession>A0A410P5G6</accession>
<evidence type="ECO:0000256" key="1">
    <source>
        <dbReference type="ARBA" id="ARBA00001946"/>
    </source>
</evidence>
<dbReference type="Pfam" id="PF02880">
    <property type="entry name" value="PGM_PMM_III"/>
    <property type="match status" value="1"/>
</dbReference>
<dbReference type="InterPro" id="IPR036900">
    <property type="entry name" value="A-D-PHexomutase_C_sf"/>
</dbReference>
<dbReference type="InterPro" id="IPR005845">
    <property type="entry name" value="A-D-PHexomutase_a/b/a-II"/>
</dbReference>
<dbReference type="PRINTS" id="PR00509">
    <property type="entry name" value="PGMPMM"/>
</dbReference>
<feature type="domain" description="Alpha-D-phosphohexomutase C-terminal" evidence="8">
    <location>
        <begin position="421"/>
        <end position="469"/>
    </location>
</feature>
<organism evidence="12 13">
    <name type="scientific">Velamenicoccus archaeovorus</name>
    <dbReference type="NCBI Taxonomy" id="1930593"/>
    <lineage>
        <taxon>Bacteria</taxon>
        <taxon>Pseudomonadati</taxon>
        <taxon>Candidatus Omnitrophota</taxon>
        <taxon>Candidatus Velamenicoccus</taxon>
    </lineage>
</organism>
<dbReference type="Gene3D" id="3.40.120.10">
    <property type="entry name" value="Alpha-D-Glucose-1,6-Bisphosphate, subunit A, domain 3"/>
    <property type="match status" value="3"/>
</dbReference>
<feature type="domain" description="Alpha-D-phosphohexomutase alpha/beta/alpha" evidence="10">
    <location>
        <begin position="173"/>
        <end position="274"/>
    </location>
</feature>
<evidence type="ECO:0000313" key="12">
    <source>
        <dbReference type="EMBL" id="QAT17224.1"/>
    </source>
</evidence>
<evidence type="ECO:0000259" key="8">
    <source>
        <dbReference type="Pfam" id="PF00408"/>
    </source>
</evidence>
<reference evidence="12 13" key="1">
    <citation type="submission" date="2017-01" db="EMBL/GenBank/DDBJ databases">
        <title>First insights into the biology of 'candidatus Vampirococcus archaeovorus'.</title>
        <authorList>
            <person name="Kizina J."/>
            <person name="Jordan S."/>
            <person name="Stueber K."/>
            <person name="Reinhardt R."/>
            <person name="Harder J."/>
        </authorList>
    </citation>
    <scope>NUCLEOTIDE SEQUENCE [LARGE SCALE GENOMIC DNA]</scope>
    <source>
        <strain evidence="12 13">LiM</strain>
    </source>
</reference>
<comment type="similarity">
    <text evidence="2 7">Belongs to the phosphohexose mutase family.</text>
</comment>
<feature type="domain" description="Alpha-D-phosphohexomutase alpha/beta/alpha" evidence="11">
    <location>
        <begin position="279"/>
        <end position="390"/>
    </location>
</feature>
<dbReference type="InterPro" id="IPR005841">
    <property type="entry name" value="Alpha-D-phosphohexomutase_SF"/>
</dbReference>
<comment type="cofactor">
    <cofactor evidence="1">
        <name>Mg(2+)</name>
        <dbReference type="ChEBI" id="CHEBI:18420"/>
    </cofactor>
</comment>
<dbReference type="InterPro" id="IPR016066">
    <property type="entry name" value="A-D-PHexomutase_CS"/>
</dbReference>
<dbReference type="Proteomes" id="UP000287243">
    <property type="component" value="Chromosome"/>
</dbReference>
<evidence type="ECO:0000256" key="4">
    <source>
        <dbReference type="ARBA" id="ARBA00022723"/>
    </source>
</evidence>
<dbReference type="AlphaFoldDB" id="A0A410P5G6"/>
<evidence type="ECO:0000259" key="11">
    <source>
        <dbReference type="Pfam" id="PF02880"/>
    </source>
</evidence>
<dbReference type="EMBL" id="CP019384">
    <property type="protein sequence ID" value="QAT17224.1"/>
    <property type="molecule type" value="Genomic_DNA"/>
</dbReference>
<dbReference type="GO" id="GO:0000287">
    <property type="term" value="F:magnesium ion binding"/>
    <property type="evidence" value="ECO:0007669"/>
    <property type="project" value="InterPro"/>
</dbReference>
<proteinExistence type="inferred from homology"/>
<evidence type="ECO:0000256" key="6">
    <source>
        <dbReference type="ARBA" id="ARBA00023235"/>
    </source>
</evidence>
<gene>
    <name evidence="12" type="ORF">BU251_05530</name>
</gene>
<dbReference type="InterPro" id="IPR016055">
    <property type="entry name" value="A-D-PHexomutase_a/b/a-I/II/III"/>
</dbReference>
<evidence type="ECO:0000256" key="2">
    <source>
        <dbReference type="ARBA" id="ARBA00010231"/>
    </source>
</evidence>
<dbReference type="Pfam" id="PF02879">
    <property type="entry name" value="PGM_PMM_II"/>
    <property type="match status" value="1"/>
</dbReference>
<dbReference type="InterPro" id="IPR005844">
    <property type="entry name" value="A-D-PHexomutase_a/b/a-I"/>
</dbReference>
<evidence type="ECO:0000259" key="9">
    <source>
        <dbReference type="Pfam" id="PF02878"/>
    </source>
</evidence>
<keyword evidence="5 7" id="KW-0460">Magnesium</keyword>
<evidence type="ECO:0000313" key="13">
    <source>
        <dbReference type="Proteomes" id="UP000287243"/>
    </source>
</evidence>
<dbReference type="RefSeq" id="WP_128699971.1">
    <property type="nucleotide sequence ID" value="NZ_CP019384.1"/>
</dbReference>
<dbReference type="Pfam" id="PF00408">
    <property type="entry name" value="PGM_PMM_IV"/>
    <property type="match status" value="1"/>
</dbReference>
<keyword evidence="3" id="KW-0597">Phosphoprotein</keyword>
<evidence type="ECO:0000256" key="3">
    <source>
        <dbReference type="ARBA" id="ARBA00022553"/>
    </source>
</evidence>
<dbReference type="GO" id="GO:0006166">
    <property type="term" value="P:purine ribonucleoside salvage"/>
    <property type="evidence" value="ECO:0007669"/>
    <property type="project" value="TreeGrafter"/>
</dbReference>
<dbReference type="PANTHER" id="PTHR45745:SF1">
    <property type="entry name" value="PHOSPHOGLUCOMUTASE 2B-RELATED"/>
    <property type="match status" value="1"/>
</dbReference>
<dbReference type="PROSITE" id="PS00710">
    <property type="entry name" value="PGM_PMM"/>
    <property type="match status" value="1"/>
</dbReference>
<evidence type="ECO:0000256" key="7">
    <source>
        <dbReference type="RuleBase" id="RU004326"/>
    </source>
</evidence>
<dbReference type="GO" id="GO:0008973">
    <property type="term" value="F:phosphopentomutase activity"/>
    <property type="evidence" value="ECO:0007669"/>
    <property type="project" value="TreeGrafter"/>
</dbReference>
<evidence type="ECO:0000256" key="5">
    <source>
        <dbReference type="ARBA" id="ARBA00022842"/>
    </source>
</evidence>
<sequence length="485" mass="54416">MTNKEAQEQVKAIKFGTDGWRAVIADDFTFVNLRKVAQATACYLKDDFPKQQEGKVRVCVGYDTRFLSAKFAQTVAEVFAANDIETILSDRAVPTPALSFAVKNRKLDLGIMITASHNPPEFNGYKIKNAQGGAADVTVTRRVESLIGQAESKVKKIDSAIADGSIKVADISKEYVSFLRSYIDRKAFKKAKFRVLMDAMYGSGNSYIADVLKGTSIRLELMRNEVNPWFEGRGPEPVEDNVQKIIRRMKEGKHDIGLILDGDADRIAAVDSKGEYIPPQKILGLLALHLREDKGWDGGIVTTIAGTTMLEHIARDLGVELHETPVGFKYISNLMETKNILVGGEEAGGMGLKNYIPERDGTLAGLMLVEMMIHRKKKIAQILREMEKKYGRYYYLRSDMRLKSKDYALDMKTLCVNSLLGKKVVKVKDYDGTKLICEDESWLMFRASGTEPKMRVYSEAKSYARARDLIKLGNEMVKEKIRYTA</sequence>
<keyword evidence="6" id="KW-0413">Isomerase</keyword>
<dbReference type="KEGG" id="vai:BU251_05530"/>
<dbReference type="InterPro" id="IPR005846">
    <property type="entry name" value="A-D-PHexomutase_a/b/a-III"/>
</dbReference>
<dbReference type="CDD" id="cd05800">
    <property type="entry name" value="PGM_like2"/>
    <property type="match status" value="1"/>
</dbReference>
<evidence type="ECO:0000259" key="10">
    <source>
        <dbReference type="Pfam" id="PF02879"/>
    </source>
</evidence>
<feature type="domain" description="Alpha-D-phosphohexomutase alpha/beta/alpha" evidence="9">
    <location>
        <begin position="13"/>
        <end position="151"/>
    </location>
</feature>
<dbReference type="GO" id="GO:0005975">
    <property type="term" value="P:carbohydrate metabolic process"/>
    <property type="evidence" value="ECO:0007669"/>
    <property type="project" value="InterPro"/>
</dbReference>
<protein>
    <submittedName>
        <fullName evidence="12">Phosphohexomutase superfamily</fullName>
    </submittedName>
</protein>
<dbReference type="InterPro" id="IPR005843">
    <property type="entry name" value="A-D-PHexomutase_C"/>
</dbReference>
<name>A0A410P5G6_VELA1</name>
<dbReference type="OrthoDB" id="9806956at2"/>
<dbReference type="PANTHER" id="PTHR45745">
    <property type="entry name" value="PHOSPHOMANNOMUTASE 45A"/>
    <property type="match status" value="1"/>
</dbReference>
<dbReference type="SUPFAM" id="SSF55957">
    <property type="entry name" value="Phosphoglucomutase, C-terminal domain"/>
    <property type="match status" value="1"/>
</dbReference>
<keyword evidence="4 7" id="KW-0479">Metal-binding</keyword>
<dbReference type="Gene3D" id="3.30.310.50">
    <property type="entry name" value="Alpha-D-phosphohexomutase, C-terminal domain"/>
    <property type="match status" value="1"/>
</dbReference>
<dbReference type="Pfam" id="PF02878">
    <property type="entry name" value="PGM_PMM_I"/>
    <property type="match status" value="1"/>
</dbReference>
<dbReference type="SUPFAM" id="SSF53738">
    <property type="entry name" value="Phosphoglucomutase, first 3 domains"/>
    <property type="match status" value="2"/>
</dbReference>